<dbReference type="Proteomes" id="UP000601435">
    <property type="component" value="Unassembled WGS sequence"/>
</dbReference>
<dbReference type="InterPro" id="IPR005182">
    <property type="entry name" value="YdbS-like_PH"/>
</dbReference>
<dbReference type="OrthoDB" id="204559at2759"/>
<protein>
    <recommendedName>
        <fullName evidence="6">YdbS-like PH domain-containing protein</fullName>
    </recommendedName>
</protein>
<comment type="caution">
    <text evidence="7">The sequence shown here is derived from an EMBL/GenBank/DDBJ whole genome shotgun (WGS) entry which is preliminary data.</text>
</comment>
<evidence type="ECO:0000313" key="8">
    <source>
        <dbReference type="Proteomes" id="UP000601435"/>
    </source>
</evidence>
<feature type="domain" description="YdbS-like PH" evidence="6">
    <location>
        <begin position="179"/>
        <end position="251"/>
    </location>
</feature>
<dbReference type="InterPro" id="IPR010583">
    <property type="entry name" value="MipA"/>
</dbReference>
<dbReference type="Pfam" id="PF03703">
    <property type="entry name" value="bPH_2"/>
    <property type="match status" value="1"/>
</dbReference>
<gene>
    <name evidence="7" type="ORF">SNEC2469_LOCUS16401</name>
</gene>
<dbReference type="PANTHER" id="PTHR38776">
    <property type="entry name" value="MLTA-INTERACTING PROTEIN-RELATED"/>
    <property type="match status" value="1"/>
</dbReference>
<keyword evidence="5" id="KW-0812">Transmembrane</keyword>
<dbReference type="EMBL" id="CAJNJA010026807">
    <property type="protein sequence ID" value="CAE7565262.1"/>
    <property type="molecule type" value="Genomic_DNA"/>
</dbReference>
<accession>A0A812UGZ7</accession>
<comment type="subcellular location">
    <subcellularLocation>
        <location evidence="1">Cell outer membrane</location>
    </subcellularLocation>
</comment>
<keyword evidence="3 5" id="KW-0472">Membrane</keyword>
<evidence type="ECO:0000256" key="5">
    <source>
        <dbReference type="SAM" id="Phobius"/>
    </source>
</evidence>
<evidence type="ECO:0000256" key="3">
    <source>
        <dbReference type="ARBA" id="ARBA00023136"/>
    </source>
</evidence>
<dbReference type="AlphaFoldDB" id="A0A812UGZ7"/>
<dbReference type="PANTHER" id="PTHR38776:SF1">
    <property type="entry name" value="MLTA-INTERACTING PROTEIN-RELATED"/>
    <property type="match status" value="1"/>
</dbReference>
<organism evidence="7 8">
    <name type="scientific">Symbiodinium necroappetens</name>
    <dbReference type="NCBI Taxonomy" id="1628268"/>
    <lineage>
        <taxon>Eukaryota</taxon>
        <taxon>Sar</taxon>
        <taxon>Alveolata</taxon>
        <taxon>Dinophyceae</taxon>
        <taxon>Suessiales</taxon>
        <taxon>Symbiodiniaceae</taxon>
        <taxon>Symbiodinium</taxon>
    </lineage>
</organism>
<feature type="transmembrane region" description="Helical" evidence="5">
    <location>
        <begin position="148"/>
        <end position="169"/>
    </location>
</feature>
<keyword evidence="8" id="KW-1185">Reference proteome</keyword>
<sequence length="630" mass="68964">MSFFIGGTPTPAPAQWMDTSETHEIKLRIPGSIPRVVIIWVIQHDGELHVVGARDSGWVEMIGQGSPVEMRLGERTYALNATLLSGGWEPVLNAYVDKYRPDYPEIVDGFPPIEEAQDSIDTLPQAGDAILLQGSFDPKIKTYMLLQFLFVLVITLFGILLIPLVLWAINKHFNALSCEMTEKFLKVRKGVLVKTEKNVPLEQITDLGIVEGPLMRYLGIKQLSVETAGQSSTGPLVKLLGVIDAESFRDQVLQQRDKLRKTVHSDTPLGASAEDETQLQILAADISVTMNGAPGSGILVFQVYDSASAFGDFRDPAKELRTPVRSDATYLIENVPAGEVAVLVYVDENENGLIDKNFIGIPKEPLGISNNYRPKGPPSFDRAKLNIAENETTDIDIEIYKVLGERGRIGVGVGVIGRSSPYVGSDTTVLNPIPAITYNGERLQWLGPNVQYGILGTGRWRLAASASYRIGVFEEDDSPALAGMGDRDNTLMAGIGLRYELPGGVNLSMQYEHDVLDKIGGGSATARVSKGFQTGWLRLVPQLQVNWLSDELTNYDFGVTARAATLTRPAYNTGSSVSYELGFGTFIELTEEWRIVVNVAAEFLPDRITDSPIVADDHVIKGFAAITYVF</sequence>
<proteinExistence type="predicted"/>
<evidence type="ECO:0000313" key="7">
    <source>
        <dbReference type="EMBL" id="CAE7565262.1"/>
    </source>
</evidence>
<evidence type="ECO:0000256" key="4">
    <source>
        <dbReference type="ARBA" id="ARBA00023237"/>
    </source>
</evidence>
<reference evidence="7" key="1">
    <citation type="submission" date="2021-02" db="EMBL/GenBank/DDBJ databases">
        <authorList>
            <person name="Dougan E. K."/>
            <person name="Rhodes N."/>
            <person name="Thang M."/>
            <person name="Chan C."/>
        </authorList>
    </citation>
    <scope>NUCLEOTIDE SEQUENCE</scope>
</reference>
<evidence type="ECO:0000259" key="6">
    <source>
        <dbReference type="Pfam" id="PF03703"/>
    </source>
</evidence>
<name>A0A812UGZ7_9DINO</name>
<keyword evidence="5" id="KW-1133">Transmembrane helix</keyword>
<evidence type="ECO:0000256" key="2">
    <source>
        <dbReference type="ARBA" id="ARBA00022729"/>
    </source>
</evidence>
<keyword evidence="2" id="KW-0732">Signal</keyword>
<dbReference type="Pfam" id="PF09912">
    <property type="entry name" value="DUF2141"/>
    <property type="match status" value="1"/>
</dbReference>
<dbReference type="InterPro" id="IPR018673">
    <property type="entry name" value="DUF2141"/>
</dbReference>
<dbReference type="Pfam" id="PF06629">
    <property type="entry name" value="MipA"/>
    <property type="match status" value="1"/>
</dbReference>
<evidence type="ECO:0000256" key="1">
    <source>
        <dbReference type="ARBA" id="ARBA00004442"/>
    </source>
</evidence>
<keyword evidence="4" id="KW-0998">Cell outer membrane</keyword>